<dbReference type="AlphaFoldDB" id="A0A4Q0YTS1"/>
<name>A0A4Q0YTS1_9GAMM</name>
<dbReference type="InterPro" id="IPR023346">
    <property type="entry name" value="Lysozyme-like_dom_sf"/>
</dbReference>
<reference evidence="5 6" key="1">
    <citation type="submission" date="2017-10" db="EMBL/GenBank/DDBJ databases">
        <title>Nyctiphanis sp. nov., isolated from the stomach of the euphausiid Nyctiphanes simplex (Hansen, 1911) in the Gulf of California.</title>
        <authorList>
            <person name="Gomez-Gil B."/>
            <person name="Aguilar-Mendez M."/>
            <person name="Lopez-Cortes A."/>
            <person name="Gomez-Gutierrez J."/>
            <person name="Roque A."/>
            <person name="Lang E."/>
            <person name="Gonzalez-Castillo A."/>
        </authorList>
    </citation>
    <scope>NUCLEOTIDE SEQUENCE [LARGE SCALE GENOMIC DNA]</scope>
    <source>
        <strain evidence="5 6">CAIM 600</strain>
    </source>
</reference>
<accession>A0A4Q0YTS1</accession>
<dbReference type="SUPFAM" id="SSF53955">
    <property type="entry name" value="Lysozyme-like"/>
    <property type="match status" value="1"/>
</dbReference>
<dbReference type="EMBL" id="PEIB01000031">
    <property type="protein sequence ID" value="RXJ71818.1"/>
    <property type="molecule type" value="Genomic_DNA"/>
</dbReference>
<keyword evidence="2" id="KW-1133">Transmembrane helix</keyword>
<comment type="similarity">
    <text evidence="1">Belongs to the transglycosylase Slt family.</text>
</comment>
<dbReference type="Proteomes" id="UP000290287">
    <property type="component" value="Unassembled WGS sequence"/>
</dbReference>
<dbReference type="Gene3D" id="1.10.530.10">
    <property type="match status" value="1"/>
</dbReference>
<gene>
    <name evidence="5" type="ORF">CS022_14755</name>
    <name evidence="4" type="ORF">CS022_19300</name>
</gene>
<keyword evidence="6" id="KW-1185">Reference proteome</keyword>
<dbReference type="InterPro" id="IPR008258">
    <property type="entry name" value="Transglycosylase_SLT_dom_1"/>
</dbReference>
<proteinExistence type="inferred from homology"/>
<dbReference type="Pfam" id="PF01464">
    <property type="entry name" value="SLT"/>
    <property type="match status" value="1"/>
</dbReference>
<keyword evidence="2" id="KW-0812">Transmembrane</keyword>
<evidence type="ECO:0000259" key="3">
    <source>
        <dbReference type="Pfam" id="PF01464"/>
    </source>
</evidence>
<evidence type="ECO:0000256" key="1">
    <source>
        <dbReference type="ARBA" id="ARBA00007734"/>
    </source>
</evidence>
<evidence type="ECO:0000313" key="6">
    <source>
        <dbReference type="Proteomes" id="UP000290287"/>
    </source>
</evidence>
<evidence type="ECO:0000313" key="5">
    <source>
        <dbReference type="EMBL" id="RXJ72569.1"/>
    </source>
</evidence>
<dbReference type="EMBL" id="PEIB01000018">
    <property type="protein sequence ID" value="RXJ72569.1"/>
    <property type="molecule type" value="Genomic_DNA"/>
</dbReference>
<evidence type="ECO:0000313" key="4">
    <source>
        <dbReference type="EMBL" id="RXJ71818.1"/>
    </source>
</evidence>
<keyword evidence="2" id="KW-0472">Membrane</keyword>
<feature type="transmembrane region" description="Helical" evidence="2">
    <location>
        <begin position="7"/>
        <end position="26"/>
    </location>
</feature>
<feature type="domain" description="Transglycosylase SLT" evidence="3">
    <location>
        <begin position="253"/>
        <end position="365"/>
    </location>
</feature>
<dbReference type="PANTHER" id="PTHR37423:SF2">
    <property type="entry name" value="MEMBRANE-BOUND LYTIC MUREIN TRANSGLYCOSYLASE C"/>
    <property type="match status" value="1"/>
</dbReference>
<protein>
    <recommendedName>
        <fullName evidence="3">Transglycosylase SLT domain-containing protein</fullName>
    </recommendedName>
</protein>
<evidence type="ECO:0000256" key="2">
    <source>
        <dbReference type="SAM" id="Phobius"/>
    </source>
</evidence>
<dbReference type="PANTHER" id="PTHR37423">
    <property type="entry name" value="SOLUBLE LYTIC MUREIN TRANSGLYCOSYLASE-RELATED"/>
    <property type="match status" value="1"/>
</dbReference>
<comment type="caution">
    <text evidence="5">The sequence shown here is derived from an EMBL/GenBank/DDBJ whole genome shotgun (WGS) entry which is preliminary data.</text>
</comment>
<organism evidence="5 6">
    <name type="scientific">Veronia nyctiphanis</name>
    <dbReference type="NCBI Taxonomy" id="1278244"/>
    <lineage>
        <taxon>Bacteria</taxon>
        <taxon>Pseudomonadati</taxon>
        <taxon>Pseudomonadota</taxon>
        <taxon>Gammaproteobacteria</taxon>
        <taxon>Vibrionales</taxon>
        <taxon>Vibrionaceae</taxon>
        <taxon>Veronia</taxon>
    </lineage>
</organism>
<sequence length="420" mass="48444">MQKQAHFLVLIGCVMSYSLTALAFYATDNVPTIDILSIARSSSSEFSQQDFYQRKNTQSLYLSGFDTRREELLRVWMQPIQSSPERYVFYGKQHNFRLIVDYVSRHIEFELLKSDANNRLADISGYLLPESIGDWNYRFLLRHGLITLFSLSEGVIEQQKAIKPAILFAEIDSHREQQLSAVDRNLLLSRHNKQSTQRKIEANIKERKRRLAMQLNDTQVSKYEAIQRHKVVFPPYFWSREYALYLDHFRFHADLTNVELGFLLAISQVETGFNPVSKYAGAAYGIMQVSPHSAGLIVSELVFRRATLPTADALYVAAVNIFYGTNYLSALVNTTFSDIKDRDSRLLCAVTAYKIGLDQLLKVFEHPQGDIEGFNRKINMLSRKQVFRQLVRDLPYKEAQQFVIRVMAATKAMRLDPPLK</sequence>